<feature type="transmembrane region" description="Helical" evidence="7">
    <location>
        <begin position="194"/>
        <end position="213"/>
    </location>
</feature>
<accession>A0A839Q328</accession>
<name>A0A839Q328_MYCIR</name>
<evidence type="ECO:0000256" key="7">
    <source>
        <dbReference type="SAM" id="Phobius"/>
    </source>
</evidence>
<feature type="transmembrane region" description="Helical" evidence="7">
    <location>
        <begin position="67"/>
        <end position="90"/>
    </location>
</feature>
<dbReference type="PANTHER" id="PTHR30482">
    <property type="entry name" value="HIGH-AFFINITY BRANCHED-CHAIN AMINO ACID TRANSPORT SYSTEM PERMEASE"/>
    <property type="match status" value="1"/>
</dbReference>
<feature type="compositionally biased region" description="Polar residues" evidence="6">
    <location>
        <begin position="327"/>
        <end position="343"/>
    </location>
</feature>
<evidence type="ECO:0000313" key="9">
    <source>
        <dbReference type="Proteomes" id="UP000550501"/>
    </source>
</evidence>
<dbReference type="EMBL" id="JACHVU010000003">
    <property type="protein sequence ID" value="MBB2990299.1"/>
    <property type="molecule type" value="Genomic_DNA"/>
</dbReference>
<dbReference type="GO" id="GO:0005886">
    <property type="term" value="C:plasma membrane"/>
    <property type="evidence" value="ECO:0007669"/>
    <property type="project" value="UniProtKB-SubCell"/>
</dbReference>
<comment type="subcellular location">
    <subcellularLocation>
        <location evidence="1">Cell membrane</location>
        <topology evidence="1">Multi-pass membrane protein</topology>
    </subcellularLocation>
</comment>
<reference evidence="8 9" key="1">
    <citation type="submission" date="2020-08" db="EMBL/GenBank/DDBJ databases">
        <title>The Agave Microbiome: Exploring the role of microbial communities in plant adaptations to desert environments.</title>
        <authorList>
            <person name="Partida-Martinez L.P."/>
        </authorList>
    </citation>
    <scope>NUCLEOTIDE SEQUENCE [LARGE SCALE GENOMIC DNA]</scope>
    <source>
        <strain evidence="8 9">AT2.18</strain>
    </source>
</reference>
<keyword evidence="4 7" id="KW-1133">Transmembrane helix</keyword>
<keyword evidence="2" id="KW-1003">Cell membrane</keyword>
<feature type="transmembrane region" description="Helical" evidence="7">
    <location>
        <begin position="36"/>
        <end position="55"/>
    </location>
</feature>
<dbReference type="GO" id="GO:0015658">
    <property type="term" value="F:branched-chain amino acid transmembrane transporter activity"/>
    <property type="evidence" value="ECO:0007669"/>
    <property type="project" value="InterPro"/>
</dbReference>
<dbReference type="Pfam" id="PF02653">
    <property type="entry name" value="BPD_transp_2"/>
    <property type="match status" value="1"/>
</dbReference>
<proteinExistence type="predicted"/>
<sequence length="343" mass="36488">MISIEFLVTIATLAFVFAMAAQLLNLEAAWGGMWDLGIAGLIGVGAYSYVLLTTASDALMPGLGLPWPVGMLGAGVITGLVALVIGWPALRLRGEYFLITTFAFAEILRQIIVIQRDITGGTFGLTTIVKPFEFQFTIEGYPYVRLALTVVLTAVVWLVCSRIATSSYGATLRAARDNEPLAMAMGKKIKTLRLSTYATVGLMCGLFVGPAYAWMLGALVPSVFSSHLTFTLWAGLVIGGLGSRFGPIVGALLLTGVSEMVRLVHVPPELANLHAAAHPMLVGLLLIIVLRWRPDGLLSERGTFARLRRRHRRPAAPGSTAAGADSPTVSTPILTGSAHDSNS</sequence>
<dbReference type="InterPro" id="IPR043428">
    <property type="entry name" value="LivM-like"/>
</dbReference>
<organism evidence="8 9">
    <name type="scientific">Mycolicibacterium iranicum</name>
    <name type="common">Mycobacterium iranicum</name>
    <dbReference type="NCBI Taxonomy" id="912594"/>
    <lineage>
        <taxon>Bacteria</taxon>
        <taxon>Bacillati</taxon>
        <taxon>Actinomycetota</taxon>
        <taxon>Actinomycetes</taxon>
        <taxon>Mycobacteriales</taxon>
        <taxon>Mycobacteriaceae</taxon>
        <taxon>Mycolicibacterium</taxon>
    </lineage>
</organism>
<comment type="caution">
    <text evidence="8">The sequence shown here is derived from an EMBL/GenBank/DDBJ whole genome shotgun (WGS) entry which is preliminary data.</text>
</comment>
<dbReference type="Proteomes" id="UP000550501">
    <property type="component" value="Unassembled WGS sequence"/>
</dbReference>
<evidence type="ECO:0000256" key="4">
    <source>
        <dbReference type="ARBA" id="ARBA00022989"/>
    </source>
</evidence>
<dbReference type="RefSeq" id="WP_183467548.1">
    <property type="nucleotide sequence ID" value="NZ_JACHVU010000003.1"/>
</dbReference>
<protein>
    <submittedName>
        <fullName evidence="8">Branched-chain amino acid transport system permease protein</fullName>
    </submittedName>
</protein>
<dbReference type="CDD" id="cd06581">
    <property type="entry name" value="TM_PBP1_LivM_like"/>
    <property type="match status" value="1"/>
</dbReference>
<dbReference type="AlphaFoldDB" id="A0A839Q328"/>
<evidence type="ECO:0000313" key="8">
    <source>
        <dbReference type="EMBL" id="MBB2990299.1"/>
    </source>
</evidence>
<keyword evidence="3 7" id="KW-0812">Transmembrane</keyword>
<evidence type="ECO:0000256" key="1">
    <source>
        <dbReference type="ARBA" id="ARBA00004651"/>
    </source>
</evidence>
<gene>
    <name evidence="8" type="ORF">FHR72_001767</name>
</gene>
<evidence type="ECO:0000256" key="5">
    <source>
        <dbReference type="ARBA" id="ARBA00023136"/>
    </source>
</evidence>
<dbReference type="PANTHER" id="PTHR30482:SF10">
    <property type="entry name" value="HIGH-AFFINITY BRANCHED-CHAIN AMINO ACID TRANSPORT PROTEIN BRAE"/>
    <property type="match status" value="1"/>
</dbReference>
<feature type="region of interest" description="Disordered" evidence="6">
    <location>
        <begin position="309"/>
        <end position="343"/>
    </location>
</feature>
<evidence type="ECO:0000256" key="6">
    <source>
        <dbReference type="SAM" id="MobiDB-lite"/>
    </source>
</evidence>
<keyword evidence="9" id="KW-1185">Reference proteome</keyword>
<dbReference type="InterPro" id="IPR001851">
    <property type="entry name" value="ABC_transp_permease"/>
</dbReference>
<keyword evidence="5 7" id="KW-0472">Membrane</keyword>
<feature type="transmembrane region" description="Helical" evidence="7">
    <location>
        <begin position="143"/>
        <end position="164"/>
    </location>
</feature>
<evidence type="ECO:0000256" key="2">
    <source>
        <dbReference type="ARBA" id="ARBA00022475"/>
    </source>
</evidence>
<evidence type="ECO:0000256" key="3">
    <source>
        <dbReference type="ARBA" id="ARBA00022692"/>
    </source>
</evidence>